<dbReference type="EMBL" id="QGNW01000068">
    <property type="protein sequence ID" value="RVX02935.1"/>
    <property type="molecule type" value="Genomic_DNA"/>
</dbReference>
<dbReference type="AlphaFoldDB" id="A0A438J1W7"/>
<organism evidence="1 2">
    <name type="scientific">Vitis vinifera</name>
    <name type="common">Grape</name>
    <dbReference type="NCBI Taxonomy" id="29760"/>
    <lineage>
        <taxon>Eukaryota</taxon>
        <taxon>Viridiplantae</taxon>
        <taxon>Streptophyta</taxon>
        <taxon>Embryophyta</taxon>
        <taxon>Tracheophyta</taxon>
        <taxon>Spermatophyta</taxon>
        <taxon>Magnoliopsida</taxon>
        <taxon>eudicotyledons</taxon>
        <taxon>Gunneridae</taxon>
        <taxon>Pentapetalae</taxon>
        <taxon>rosids</taxon>
        <taxon>Vitales</taxon>
        <taxon>Vitaceae</taxon>
        <taxon>Viteae</taxon>
        <taxon>Vitis</taxon>
    </lineage>
</organism>
<comment type="caution">
    <text evidence="1">The sequence shown here is derived from an EMBL/GenBank/DDBJ whole genome shotgun (WGS) entry which is preliminary data.</text>
</comment>
<name>A0A438J1W7_VITVI</name>
<accession>A0A438J1W7</accession>
<evidence type="ECO:0000313" key="1">
    <source>
        <dbReference type="EMBL" id="RVX02935.1"/>
    </source>
</evidence>
<proteinExistence type="predicted"/>
<reference evidence="1 2" key="1">
    <citation type="journal article" date="2018" name="PLoS Genet.">
        <title>Population sequencing reveals clonal diversity and ancestral inbreeding in the grapevine cultivar Chardonnay.</title>
        <authorList>
            <person name="Roach M.J."/>
            <person name="Johnson D.L."/>
            <person name="Bohlmann J."/>
            <person name="van Vuuren H.J."/>
            <person name="Jones S.J."/>
            <person name="Pretorius I.S."/>
            <person name="Schmidt S.A."/>
            <person name="Borneman A.R."/>
        </authorList>
    </citation>
    <scope>NUCLEOTIDE SEQUENCE [LARGE SCALE GENOMIC DNA]</scope>
    <source>
        <strain evidence="2">cv. Chardonnay</strain>
        <tissue evidence="1">Leaf</tissue>
    </source>
</reference>
<protein>
    <submittedName>
        <fullName evidence="1">Uncharacterized protein</fullName>
    </submittedName>
</protein>
<sequence length="109" mass="12530">MTDLNCSAFPALLMHCNCSSSYDDKERKWRCGDIEMQKHVVHSISAFLGCISAYTCQHPLVKGGKNLALYQVGFWDSKERMRALYQEEVVAMVESRVGYRKWAPMKEMS</sequence>
<evidence type="ECO:0000313" key="2">
    <source>
        <dbReference type="Proteomes" id="UP000288805"/>
    </source>
</evidence>
<gene>
    <name evidence="1" type="ORF">CK203_023142</name>
</gene>
<dbReference type="Proteomes" id="UP000288805">
    <property type="component" value="Unassembled WGS sequence"/>
</dbReference>